<protein>
    <submittedName>
        <fullName evidence="2">DnaA initiator-associating factor for replication initiation</fullName>
    </submittedName>
</protein>
<dbReference type="GO" id="GO:1901135">
    <property type="term" value="P:carbohydrate derivative metabolic process"/>
    <property type="evidence" value="ECO:0007669"/>
    <property type="project" value="InterPro"/>
</dbReference>
<evidence type="ECO:0000313" key="3">
    <source>
        <dbReference type="Proteomes" id="UP000195442"/>
    </source>
</evidence>
<dbReference type="InterPro" id="IPR046348">
    <property type="entry name" value="SIS_dom_sf"/>
</dbReference>
<reference evidence="3" key="1">
    <citation type="submission" date="2017-02" db="EMBL/GenBank/DDBJ databases">
        <authorList>
            <person name="Daims H."/>
        </authorList>
    </citation>
    <scope>NUCLEOTIDE SEQUENCE [LARGE SCALE GENOMIC DNA]</scope>
</reference>
<proteinExistence type="predicted"/>
<feature type="domain" description="SIS" evidence="1">
    <location>
        <begin position="49"/>
        <end position="208"/>
    </location>
</feature>
<dbReference type="Proteomes" id="UP000195442">
    <property type="component" value="Unassembled WGS sequence"/>
</dbReference>
<name>A0A1R4HCP8_9GAMM</name>
<dbReference type="Gene3D" id="3.40.50.10490">
    <property type="entry name" value="Glucose-6-phosphate isomerase like protein, domain 1"/>
    <property type="match status" value="1"/>
</dbReference>
<dbReference type="InterPro" id="IPR001347">
    <property type="entry name" value="SIS_dom"/>
</dbReference>
<dbReference type="EMBL" id="FUKJ01000301">
    <property type="protein sequence ID" value="SJM93989.1"/>
    <property type="molecule type" value="Genomic_DNA"/>
</dbReference>
<organism evidence="2 3">
    <name type="scientific">Crenothrix polyspora</name>
    <dbReference type="NCBI Taxonomy" id="360316"/>
    <lineage>
        <taxon>Bacteria</taxon>
        <taxon>Pseudomonadati</taxon>
        <taxon>Pseudomonadota</taxon>
        <taxon>Gammaproteobacteria</taxon>
        <taxon>Methylococcales</taxon>
        <taxon>Crenotrichaceae</taxon>
        <taxon>Crenothrix</taxon>
    </lineage>
</organism>
<keyword evidence="3" id="KW-1185">Reference proteome</keyword>
<dbReference type="SUPFAM" id="SSF53697">
    <property type="entry name" value="SIS domain"/>
    <property type="match status" value="1"/>
</dbReference>
<dbReference type="PANTHER" id="PTHR30390:SF6">
    <property type="entry name" value="DNAA INITIATOR-ASSOCIATING PROTEIN DIAA"/>
    <property type="match status" value="1"/>
</dbReference>
<evidence type="ECO:0000259" key="1">
    <source>
        <dbReference type="PROSITE" id="PS51464"/>
    </source>
</evidence>
<sequence length="208" mass="22479">MGKKCFLTAITILMSLQNRIINHFSDSIQAQQDATSTLSEVIEFASLRLVSALLNDKKIITCGNGRSAICAQLLSSAMLNQFERSRPALPAIALNADAATITAIASTGHFDDVFAKQLRALGQSGDVLVTYTDDDHAPNVAKAVIAAHSKDISVIALTGKEGGMITSLLSERDLEIRVPSHSYVHIQEVHIVITHCLCDLIDHQLFDV</sequence>
<dbReference type="InterPro" id="IPR050099">
    <property type="entry name" value="SIS_GmhA/DiaA_subfam"/>
</dbReference>
<gene>
    <name evidence="2" type="primary">yraO</name>
    <name evidence="2" type="ORF">CRENPOLYSF2_370068</name>
</gene>
<dbReference type="AlphaFoldDB" id="A0A1R4HCP8"/>
<dbReference type="Pfam" id="PF13580">
    <property type="entry name" value="SIS_2"/>
    <property type="match status" value="1"/>
</dbReference>
<dbReference type="GO" id="GO:0097367">
    <property type="term" value="F:carbohydrate derivative binding"/>
    <property type="evidence" value="ECO:0007669"/>
    <property type="project" value="InterPro"/>
</dbReference>
<dbReference type="PANTHER" id="PTHR30390">
    <property type="entry name" value="SEDOHEPTULOSE 7-PHOSPHATE ISOMERASE / DNAA INITIATOR-ASSOCIATING FACTOR FOR REPLICATION INITIATION"/>
    <property type="match status" value="1"/>
</dbReference>
<evidence type="ECO:0000313" key="2">
    <source>
        <dbReference type="EMBL" id="SJM93989.1"/>
    </source>
</evidence>
<dbReference type="CDD" id="cd05006">
    <property type="entry name" value="SIS_GmhA"/>
    <property type="match status" value="1"/>
</dbReference>
<accession>A0A1R4HCP8</accession>
<dbReference type="PROSITE" id="PS51464">
    <property type="entry name" value="SIS"/>
    <property type="match status" value="1"/>
</dbReference>
<dbReference type="InterPro" id="IPR035461">
    <property type="entry name" value="GmhA/DiaA"/>
</dbReference>